<dbReference type="Pfam" id="PF01872">
    <property type="entry name" value="RibD_C"/>
    <property type="match status" value="1"/>
</dbReference>
<feature type="domain" description="Bacterial bifunctional deaminase-reductase C-terminal" evidence="1">
    <location>
        <begin position="9"/>
        <end position="164"/>
    </location>
</feature>
<dbReference type="SUPFAM" id="SSF53597">
    <property type="entry name" value="Dihydrofolate reductase-like"/>
    <property type="match status" value="1"/>
</dbReference>
<dbReference type="RefSeq" id="WP_096157840.1">
    <property type="nucleotide sequence ID" value="NZ_FXZG01000011.1"/>
</dbReference>
<name>A0A2A3X3C5_BREAU</name>
<evidence type="ECO:0000313" key="3">
    <source>
        <dbReference type="Proteomes" id="UP000218377"/>
    </source>
</evidence>
<dbReference type="Proteomes" id="UP000218377">
    <property type="component" value="Unassembled WGS sequence"/>
</dbReference>
<gene>
    <name evidence="2" type="ORF">CIK79_07870</name>
</gene>
<dbReference type="InterPro" id="IPR024072">
    <property type="entry name" value="DHFR-like_dom_sf"/>
</dbReference>
<comment type="caution">
    <text evidence="2">The sequence shown here is derived from an EMBL/GenBank/DDBJ whole genome shotgun (WGS) entry which is preliminary data.</text>
</comment>
<sequence>MPDQRRLSYFVASSLDGFIAGPDGSDPSSWWPMTDDYLDFIRTEYPETLPGPARQALDVTDPGHHFDTVVEGRRSFEIGLAAGLPDAYSHLRHLVFSTTLESPSDSDVEIVSGDPIERIRQLKDEQGKGIWLVGGGTLAASLRPEIDELIIKLGPVTLGSGIPLWGHDAGFDREIWSRAEATSYPGGMTLLRFERAGDG</sequence>
<dbReference type="AlphaFoldDB" id="A0A2A3X3C5"/>
<organism evidence="2 3">
    <name type="scientific">Brevibacterium aurantiacum</name>
    <dbReference type="NCBI Taxonomy" id="273384"/>
    <lineage>
        <taxon>Bacteria</taxon>
        <taxon>Bacillati</taxon>
        <taxon>Actinomycetota</taxon>
        <taxon>Actinomycetes</taxon>
        <taxon>Micrococcales</taxon>
        <taxon>Brevibacteriaceae</taxon>
        <taxon>Brevibacterium</taxon>
    </lineage>
</organism>
<accession>A0A2A3X3C5</accession>
<protein>
    <submittedName>
        <fullName evidence="2">Deaminase</fullName>
    </submittedName>
</protein>
<dbReference type="PANTHER" id="PTHR38011:SF11">
    <property type="entry name" value="2,5-DIAMINO-6-RIBOSYLAMINO-4(3H)-PYRIMIDINONE 5'-PHOSPHATE REDUCTASE"/>
    <property type="match status" value="1"/>
</dbReference>
<dbReference type="GO" id="GO:0008703">
    <property type="term" value="F:5-amino-6-(5-phosphoribosylamino)uracil reductase activity"/>
    <property type="evidence" value="ECO:0007669"/>
    <property type="project" value="InterPro"/>
</dbReference>
<reference evidence="2 3" key="1">
    <citation type="journal article" date="2017" name="Elife">
        <title>Extensive horizontal gene transfer in cheese-associated bacteria.</title>
        <authorList>
            <person name="Bonham K.S."/>
            <person name="Wolfe B.E."/>
            <person name="Dutton R.J."/>
        </authorList>
    </citation>
    <scope>NUCLEOTIDE SEQUENCE [LARGE SCALE GENOMIC DNA]</scope>
    <source>
        <strain evidence="2 3">JB5</strain>
    </source>
</reference>
<dbReference type="InterPro" id="IPR050765">
    <property type="entry name" value="Riboflavin_Biosynth_HTPR"/>
</dbReference>
<dbReference type="GO" id="GO:0009231">
    <property type="term" value="P:riboflavin biosynthetic process"/>
    <property type="evidence" value="ECO:0007669"/>
    <property type="project" value="InterPro"/>
</dbReference>
<dbReference type="Gene3D" id="3.40.430.10">
    <property type="entry name" value="Dihydrofolate Reductase, subunit A"/>
    <property type="match status" value="1"/>
</dbReference>
<proteinExistence type="predicted"/>
<evidence type="ECO:0000259" key="1">
    <source>
        <dbReference type="Pfam" id="PF01872"/>
    </source>
</evidence>
<evidence type="ECO:0000313" key="2">
    <source>
        <dbReference type="EMBL" id="PCC18210.1"/>
    </source>
</evidence>
<dbReference type="InterPro" id="IPR002734">
    <property type="entry name" value="RibDG_C"/>
</dbReference>
<dbReference type="EMBL" id="NRGX01000001">
    <property type="protein sequence ID" value="PCC18210.1"/>
    <property type="molecule type" value="Genomic_DNA"/>
</dbReference>
<dbReference type="PANTHER" id="PTHR38011">
    <property type="entry name" value="DIHYDROFOLATE REDUCTASE FAMILY PROTEIN (AFU_ORTHOLOGUE AFUA_8G06820)"/>
    <property type="match status" value="1"/>
</dbReference>